<dbReference type="EMBL" id="QPJD01000010">
    <property type="protein sequence ID" value="RCW45533.1"/>
    <property type="molecule type" value="Genomic_DNA"/>
</dbReference>
<gene>
    <name evidence="1" type="ORF">DFP97_110121</name>
</gene>
<protein>
    <submittedName>
        <fullName evidence="1">Putative FMN-binding protein</fullName>
    </submittedName>
</protein>
<dbReference type="SUPFAM" id="SSF50475">
    <property type="entry name" value="FMN-binding split barrel"/>
    <property type="match status" value="1"/>
</dbReference>
<reference evidence="1 2" key="1">
    <citation type="submission" date="2018-07" db="EMBL/GenBank/DDBJ databases">
        <title>Genomic Encyclopedia of Type Strains, Phase III (KMG-III): the genomes of soil and plant-associated and newly described type strains.</title>
        <authorList>
            <person name="Whitman W."/>
        </authorList>
    </citation>
    <scope>NUCLEOTIDE SEQUENCE [LARGE SCALE GENOMIC DNA]</scope>
    <source>
        <strain evidence="1 2">CECT 7506</strain>
    </source>
</reference>
<dbReference type="InterPro" id="IPR012349">
    <property type="entry name" value="Split_barrel_FMN-bd"/>
</dbReference>
<accession>A0A368VUQ7</accession>
<proteinExistence type="predicted"/>
<dbReference type="Gene3D" id="2.30.110.10">
    <property type="entry name" value="Electron Transport, Fmn-binding Protein, Chain A"/>
    <property type="match status" value="1"/>
</dbReference>
<organism evidence="1 2">
    <name type="scientific">Paenibacillus prosopidis</name>
    <dbReference type="NCBI Taxonomy" id="630520"/>
    <lineage>
        <taxon>Bacteria</taxon>
        <taxon>Bacillati</taxon>
        <taxon>Bacillota</taxon>
        <taxon>Bacilli</taxon>
        <taxon>Bacillales</taxon>
        <taxon>Paenibacillaceae</taxon>
        <taxon>Paenibacillus</taxon>
    </lineage>
</organism>
<evidence type="ECO:0000313" key="1">
    <source>
        <dbReference type="EMBL" id="RCW45533.1"/>
    </source>
</evidence>
<comment type="caution">
    <text evidence="1">The sequence shown here is derived from an EMBL/GenBank/DDBJ whole genome shotgun (WGS) entry which is preliminary data.</text>
</comment>
<dbReference type="PANTHER" id="PTHR35802:SF1">
    <property type="entry name" value="PROTEASE SYNTHASE AND SPORULATION PROTEIN PAI 2"/>
    <property type="match status" value="1"/>
</dbReference>
<dbReference type="InterPro" id="IPR007396">
    <property type="entry name" value="TR_PAI2-type"/>
</dbReference>
<keyword evidence="2" id="KW-1185">Reference proteome</keyword>
<dbReference type="PANTHER" id="PTHR35802">
    <property type="entry name" value="PROTEASE SYNTHASE AND SPORULATION PROTEIN PAI 2"/>
    <property type="match status" value="1"/>
</dbReference>
<name>A0A368VUQ7_9BACL</name>
<dbReference type="Proteomes" id="UP000252415">
    <property type="component" value="Unassembled WGS sequence"/>
</dbReference>
<sequence>MGILHVRTWNYVTVHVYGEVQLIDDERELMDSLHEMVLKYEAPDSSYRLQEVDKDFIAGLNKGIQGFKIRINKIEGKAKLSQNHSVQRQELVINQLERIQNGDEQKIASLMKANLKK</sequence>
<dbReference type="Pfam" id="PF04299">
    <property type="entry name" value="FMN_bind_2"/>
    <property type="match status" value="1"/>
</dbReference>
<evidence type="ECO:0000313" key="2">
    <source>
        <dbReference type="Proteomes" id="UP000252415"/>
    </source>
</evidence>
<dbReference type="AlphaFoldDB" id="A0A368VUQ7"/>